<reference evidence="2 3" key="1">
    <citation type="submission" date="2015-12" db="EMBL/GenBank/DDBJ databases">
        <title>The genome of Folsomia candida.</title>
        <authorList>
            <person name="Faddeeva A."/>
            <person name="Derks M.F."/>
            <person name="Anvar Y."/>
            <person name="Smit S."/>
            <person name="Van Straalen N."/>
            <person name="Roelofs D."/>
        </authorList>
    </citation>
    <scope>NUCLEOTIDE SEQUENCE [LARGE SCALE GENOMIC DNA]</scope>
    <source>
        <strain evidence="2 3">VU population</strain>
        <tissue evidence="2">Whole body</tissue>
    </source>
</reference>
<evidence type="ECO:0000313" key="2">
    <source>
        <dbReference type="EMBL" id="OXA53142.1"/>
    </source>
</evidence>
<feature type="region of interest" description="Disordered" evidence="1">
    <location>
        <begin position="142"/>
        <end position="170"/>
    </location>
</feature>
<accession>A0A226E695</accession>
<feature type="compositionally biased region" description="Low complexity" evidence="1">
    <location>
        <begin position="142"/>
        <end position="159"/>
    </location>
</feature>
<feature type="region of interest" description="Disordered" evidence="1">
    <location>
        <begin position="31"/>
        <end position="61"/>
    </location>
</feature>
<evidence type="ECO:0000256" key="1">
    <source>
        <dbReference type="SAM" id="MobiDB-lite"/>
    </source>
</evidence>
<organism evidence="2 3">
    <name type="scientific">Folsomia candida</name>
    <name type="common">Springtail</name>
    <dbReference type="NCBI Taxonomy" id="158441"/>
    <lineage>
        <taxon>Eukaryota</taxon>
        <taxon>Metazoa</taxon>
        <taxon>Ecdysozoa</taxon>
        <taxon>Arthropoda</taxon>
        <taxon>Hexapoda</taxon>
        <taxon>Collembola</taxon>
        <taxon>Entomobryomorpha</taxon>
        <taxon>Isotomoidea</taxon>
        <taxon>Isotomidae</taxon>
        <taxon>Proisotominae</taxon>
        <taxon>Folsomia</taxon>
    </lineage>
</organism>
<gene>
    <name evidence="2" type="ORF">Fcan01_12755</name>
</gene>
<dbReference type="Proteomes" id="UP000198287">
    <property type="component" value="Unassembled WGS sequence"/>
</dbReference>
<feature type="compositionally biased region" description="Acidic residues" evidence="1">
    <location>
        <begin position="49"/>
        <end position="61"/>
    </location>
</feature>
<name>A0A226E695_FOLCA</name>
<proteinExistence type="predicted"/>
<comment type="caution">
    <text evidence="2">The sequence shown here is derived from an EMBL/GenBank/DDBJ whole genome shotgun (WGS) entry which is preliminary data.</text>
</comment>
<keyword evidence="3" id="KW-1185">Reference proteome</keyword>
<dbReference type="EMBL" id="LNIX01000006">
    <property type="protein sequence ID" value="OXA53142.1"/>
    <property type="molecule type" value="Genomic_DNA"/>
</dbReference>
<feature type="compositionally biased region" description="Low complexity" evidence="1">
    <location>
        <begin position="39"/>
        <end position="48"/>
    </location>
</feature>
<dbReference type="AlphaFoldDB" id="A0A226E695"/>
<protein>
    <submittedName>
        <fullName evidence="2">Uncharacterized protein</fullName>
    </submittedName>
</protein>
<evidence type="ECO:0000313" key="3">
    <source>
        <dbReference type="Proteomes" id="UP000198287"/>
    </source>
</evidence>
<sequence length="543" mass="61446">MCNDIIDILVANNIIPRPPVSLMLPPLSPASPMLPSPSPSSNYDGSTTAEDDDDEDNAEYDGEGNVISFKFKLPKKGSYLRAIFNYCKEEIIRRRKLQNNHAELKDEDVDKDAMFLIIMNEWTEHYETNVGKERFFPVEIPQPTKKQKNNTPTTTPTTTLEKGTTMPEKKKKEEDFIPLYWDGTTIKYDKLGTKYTQPPKLKCAHCWQNKLDCAAHSSTRISNFAVLTDENETTLKCYAVLKQKTIKKTGWKNTVVQNIAKCHNMTMLFHHLTSHPKSNFSEVYAKSMLHSSLTELPILHTAKLSTALICLFRNIERVENGAEIQPHELLQNRVDMFSANLEVLERTLSENGITFTVGDEKEEQPSNSTLVNETTFSWNLPYVYCGTESNNQISIRLKVAVKGAVHSNFTHGDSFSSGPLYQTPLNPDQIEIANFVPPKTPRGEWTPEQVQLSDAQLVLRKLVEDDCTRKEALGITTLVIAQMKGLSRNGIPIIRDNKKYEHINTAESGDILYIQVFNFLTGQSLTITVSHSNNTSFKDAFFK</sequence>